<protein>
    <submittedName>
        <fullName evidence="1">Uncharacterized protein</fullName>
    </submittedName>
</protein>
<dbReference type="AlphaFoldDB" id="A0A147BKN1"/>
<organism evidence="1">
    <name type="scientific">Ixodes ricinus</name>
    <name type="common">Common tick</name>
    <name type="synonym">Acarus ricinus</name>
    <dbReference type="NCBI Taxonomy" id="34613"/>
    <lineage>
        <taxon>Eukaryota</taxon>
        <taxon>Metazoa</taxon>
        <taxon>Ecdysozoa</taxon>
        <taxon>Arthropoda</taxon>
        <taxon>Chelicerata</taxon>
        <taxon>Arachnida</taxon>
        <taxon>Acari</taxon>
        <taxon>Parasitiformes</taxon>
        <taxon>Ixodida</taxon>
        <taxon>Ixodoidea</taxon>
        <taxon>Ixodidae</taxon>
        <taxon>Ixodinae</taxon>
        <taxon>Ixodes</taxon>
    </lineage>
</organism>
<evidence type="ECO:0000313" key="1">
    <source>
        <dbReference type="EMBL" id="JAR91338.1"/>
    </source>
</evidence>
<dbReference type="EMBL" id="GEGO01004066">
    <property type="protein sequence ID" value="JAR91338.1"/>
    <property type="molecule type" value="Transcribed_RNA"/>
</dbReference>
<sequence length="477" mass="52757">MDKIAELADPDDVLDAQDLVVLKLDRPWSGPHAVPAGCVLDSSSQRITTNQKSFVANKDNLTKQRFSAALFAGCSAFATYAALSNAAVEVLKKAETLVLVHNRDLIMDLVQRFPGLRLLVLMHDLRLQTEAKHRLEVCGKRSSRLRQVVGTAPALGMDHLFLCPVTLISLLANCDMLCEIQAPMEEVISLSNPLLSGHPGGLPPFKTGQELILGSHAELPNGPRFVIEHVGAEHITTARPLYVNLKRLTVSTASWETLARITDFEHIRRLSITFSAEVPPCPFGGHVVRLLKKFDLDELSLCHVDQVQLSIVARFCKDLRSLAFSCCNVSNETFSNAFPKLERLLAGRHISSSTLRSLLTSCPNLIWLELTSDDTCAAFLDRRASRPALRNVRRLVLKTAWTVEDLGTDADALRSLLKSLPALRHVVTDSYGLRLFFENYAPYVRLSWTGCVVCTTEFPKVSEVQELAWSAILSGKV</sequence>
<dbReference type="SUPFAM" id="SSF52047">
    <property type="entry name" value="RNI-like"/>
    <property type="match status" value="1"/>
</dbReference>
<accession>A0A147BKN1</accession>
<dbReference type="InterPro" id="IPR032675">
    <property type="entry name" value="LRR_dom_sf"/>
</dbReference>
<dbReference type="Gene3D" id="3.80.10.10">
    <property type="entry name" value="Ribonuclease Inhibitor"/>
    <property type="match status" value="1"/>
</dbReference>
<proteinExistence type="predicted"/>
<reference evidence="1" key="1">
    <citation type="journal article" date="2018" name="PLoS Negl. Trop. Dis.">
        <title>Sialome diversity of ticks revealed by RNAseq of single tick salivary glands.</title>
        <authorList>
            <person name="Perner J."/>
            <person name="Kropackova S."/>
            <person name="Kopacek P."/>
            <person name="Ribeiro J.M."/>
        </authorList>
    </citation>
    <scope>NUCLEOTIDE SEQUENCE</scope>
    <source>
        <strain evidence="1">Siblings of single egg batch collected in Ceske Budejovice</strain>
        <tissue evidence="1">Salivary glands</tissue>
    </source>
</reference>
<name>A0A147BKN1_IXORI</name>